<dbReference type="InterPro" id="IPR012156">
    <property type="entry name" value="Cold_shock_CspA"/>
</dbReference>
<dbReference type="GO" id="GO:0003677">
    <property type="term" value="F:DNA binding"/>
    <property type="evidence" value="ECO:0007669"/>
    <property type="project" value="UniProtKB-KW"/>
</dbReference>
<evidence type="ECO:0000256" key="4">
    <source>
        <dbReference type="ARBA" id="ARBA00023125"/>
    </source>
</evidence>
<evidence type="ECO:0000256" key="1">
    <source>
        <dbReference type="ARBA" id="ARBA00004496"/>
    </source>
</evidence>
<dbReference type="SUPFAM" id="SSF50249">
    <property type="entry name" value="Nucleic acid-binding proteins"/>
    <property type="match status" value="1"/>
</dbReference>
<dbReference type="PANTHER" id="PTHR46565:SF20">
    <property type="entry name" value="COLD SHOCK DOMAIN-CONTAINING PROTEIN 4"/>
    <property type="match status" value="1"/>
</dbReference>
<dbReference type="Proteomes" id="UP000015527">
    <property type="component" value="Unassembled WGS sequence"/>
</dbReference>
<evidence type="ECO:0000313" key="8">
    <source>
        <dbReference type="EMBL" id="EQB08401.1"/>
    </source>
</evidence>
<dbReference type="Pfam" id="PF00313">
    <property type="entry name" value="CSD"/>
    <property type="match status" value="1"/>
</dbReference>
<dbReference type="PROSITE" id="PS51857">
    <property type="entry name" value="CSD_2"/>
    <property type="match status" value="1"/>
</dbReference>
<sequence length="68" mass="7157">MPKGRVTTFNARNGYGFITPDEGGADCFVHLSAVEASGLTVLTVGQRVSYEVLVARNGKVSAVNLAED</sequence>
<dbReference type="InterPro" id="IPR002059">
    <property type="entry name" value="CSP_DNA-bd"/>
</dbReference>
<comment type="caution">
    <text evidence="8">The sequence shown here is derived from an EMBL/GenBank/DDBJ whole genome shotgun (WGS) entry which is preliminary data.</text>
</comment>
<dbReference type="EMBL" id="ATHL01000147">
    <property type="protein sequence ID" value="EQB08401.1"/>
    <property type="molecule type" value="Genomic_DNA"/>
</dbReference>
<keyword evidence="5" id="KW-0010">Activator</keyword>
<evidence type="ECO:0000313" key="9">
    <source>
        <dbReference type="Proteomes" id="UP000015527"/>
    </source>
</evidence>
<dbReference type="PATRIC" id="fig|1096930.3.peg.4184"/>
<dbReference type="CDD" id="cd04458">
    <property type="entry name" value="CSP_CDS"/>
    <property type="match status" value="1"/>
</dbReference>
<dbReference type="PIRSF" id="PIRSF002599">
    <property type="entry name" value="Cold_shock_A"/>
    <property type="match status" value="1"/>
</dbReference>
<organism evidence="8 9">
    <name type="scientific">Novosphingobium lindaniclasticum LE124</name>
    <dbReference type="NCBI Taxonomy" id="1096930"/>
    <lineage>
        <taxon>Bacteria</taxon>
        <taxon>Pseudomonadati</taxon>
        <taxon>Pseudomonadota</taxon>
        <taxon>Alphaproteobacteria</taxon>
        <taxon>Sphingomonadales</taxon>
        <taxon>Sphingomonadaceae</taxon>
        <taxon>Novosphingobium</taxon>
    </lineage>
</organism>
<reference evidence="8 9" key="1">
    <citation type="journal article" date="2013" name="Genome Announc.">
        <title>Genome Sequence of Novosphingobium lindaniclasticum LE124T, Isolated from a Hexachlorocyclohexane Dumpsite.</title>
        <authorList>
            <person name="Saxena A."/>
            <person name="Nayyar N."/>
            <person name="Sangwan N."/>
            <person name="Kumari R."/>
            <person name="Khurana J.P."/>
            <person name="Lal R."/>
        </authorList>
    </citation>
    <scope>NUCLEOTIDE SEQUENCE [LARGE SCALE GENOMIC DNA]</scope>
    <source>
        <strain evidence="8 9">LE124</strain>
    </source>
</reference>
<dbReference type="GO" id="GO:0005829">
    <property type="term" value="C:cytosol"/>
    <property type="evidence" value="ECO:0007669"/>
    <property type="project" value="UniProtKB-ARBA"/>
</dbReference>
<keyword evidence="2" id="KW-0963">Cytoplasm</keyword>
<dbReference type="OrthoDB" id="9801074at2"/>
<evidence type="ECO:0000259" key="7">
    <source>
        <dbReference type="PROSITE" id="PS51857"/>
    </source>
</evidence>
<dbReference type="eggNOG" id="COG1278">
    <property type="taxonomic scope" value="Bacteria"/>
</dbReference>
<keyword evidence="3" id="KW-0805">Transcription regulation</keyword>
<evidence type="ECO:0000256" key="2">
    <source>
        <dbReference type="ARBA" id="ARBA00022490"/>
    </source>
</evidence>
<accession>T0GWR9</accession>
<name>T0GWR9_9SPHN</name>
<comment type="subcellular location">
    <subcellularLocation>
        <location evidence="1">Cytoplasm</location>
    </subcellularLocation>
</comment>
<evidence type="ECO:0000256" key="3">
    <source>
        <dbReference type="ARBA" id="ARBA00023015"/>
    </source>
</evidence>
<dbReference type="PRINTS" id="PR00050">
    <property type="entry name" value="COLDSHOCK"/>
</dbReference>
<dbReference type="SMART" id="SM00357">
    <property type="entry name" value="CSP"/>
    <property type="match status" value="1"/>
</dbReference>
<dbReference type="PANTHER" id="PTHR46565">
    <property type="entry name" value="COLD SHOCK DOMAIN PROTEIN 2"/>
    <property type="match status" value="1"/>
</dbReference>
<dbReference type="Gene3D" id="2.40.50.140">
    <property type="entry name" value="Nucleic acid-binding proteins"/>
    <property type="match status" value="1"/>
</dbReference>
<evidence type="ECO:0000256" key="6">
    <source>
        <dbReference type="ARBA" id="ARBA00023163"/>
    </source>
</evidence>
<evidence type="ECO:0000256" key="5">
    <source>
        <dbReference type="ARBA" id="ARBA00023159"/>
    </source>
</evidence>
<dbReference type="RefSeq" id="WP_021235929.1">
    <property type="nucleotide sequence ID" value="NZ_ATHL01000147.1"/>
</dbReference>
<proteinExistence type="predicted"/>
<keyword evidence="4" id="KW-0238">DNA-binding</keyword>
<feature type="domain" description="CSD" evidence="7">
    <location>
        <begin position="1"/>
        <end position="67"/>
    </location>
</feature>
<keyword evidence="9" id="KW-1185">Reference proteome</keyword>
<gene>
    <name evidence="8" type="ORF">L284_21290</name>
</gene>
<protein>
    <submittedName>
        <fullName evidence="8">Cold-shock protein</fullName>
    </submittedName>
</protein>
<dbReference type="InterPro" id="IPR012340">
    <property type="entry name" value="NA-bd_OB-fold"/>
</dbReference>
<keyword evidence="6" id="KW-0804">Transcription</keyword>
<dbReference type="InterPro" id="IPR011129">
    <property type="entry name" value="CSD"/>
</dbReference>
<dbReference type="AlphaFoldDB" id="T0GWR9"/>